<protein>
    <submittedName>
        <fullName evidence="2">Uncharacterized protein</fullName>
    </submittedName>
</protein>
<comment type="caution">
    <text evidence="2">The sequence shown here is derived from an EMBL/GenBank/DDBJ whole genome shotgun (WGS) entry which is preliminary data.</text>
</comment>
<evidence type="ECO:0000256" key="1">
    <source>
        <dbReference type="SAM" id="Phobius"/>
    </source>
</evidence>
<accession>A0A512C500</accession>
<gene>
    <name evidence="2" type="ORF">MAE02_69670</name>
</gene>
<keyword evidence="1" id="KW-1133">Transmembrane helix</keyword>
<sequence length="56" mass="6222">MTGKVDRAVSRGMGRPENFANDHNDGLYRQLRRSIVVSILIGAGKLLPLIEFGLRL</sequence>
<keyword evidence="1" id="KW-0812">Transmembrane</keyword>
<dbReference type="EMBL" id="BJYU01000389">
    <property type="protein sequence ID" value="GEO19271.1"/>
    <property type="molecule type" value="Genomic_DNA"/>
</dbReference>
<feature type="transmembrane region" description="Helical" evidence="1">
    <location>
        <begin position="35"/>
        <end position="54"/>
    </location>
</feature>
<evidence type="ECO:0000313" key="3">
    <source>
        <dbReference type="Proteomes" id="UP000321085"/>
    </source>
</evidence>
<reference evidence="2 3" key="1">
    <citation type="submission" date="2019-07" db="EMBL/GenBank/DDBJ databases">
        <title>Whole genome shotgun sequence of Microvirga aerophila NBRC 106136.</title>
        <authorList>
            <person name="Hosoyama A."/>
            <person name="Uohara A."/>
            <person name="Ohji S."/>
            <person name="Ichikawa N."/>
        </authorList>
    </citation>
    <scope>NUCLEOTIDE SEQUENCE [LARGE SCALE GENOMIC DNA]</scope>
    <source>
        <strain evidence="2 3">NBRC 106136</strain>
    </source>
</reference>
<keyword evidence="3" id="KW-1185">Reference proteome</keyword>
<keyword evidence="1" id="KW-0472">Membrane</keyword>
<organism evidence="2 3">
    <name type="scientific">Microvirga aerophila</name>
    <dbReference type="NCBI Taxonomy" id="670291"/>
    <lineage>
        <taxon>Bacteria</taxon>
        <taxon>Pseudomonadati</taxon>
        <taxon>Pseudomonadota</taxon>
        <taxon>Alphaproteobacteria</taxon>
        <taxon>Hyphomicrobiales</taxon>
        <taxon>Methylobacteriaceae</taxon>
        <taxon>Microvirga</taxon>
    </lineage>
</organism>
<dbReference type="Proteomes" id="UP000321085">
    <property type="component" value="Unassembled WGS sequence"/>
</dbReference>
<evidence type="ECO:0000313" key="2">
    <source>
        <dbReference type="EMBL" id="GEO19271.1"/>
    </source>
</evidence>
<dbReference type="AlphaFoldDB" id="A0A512C500"/>
<proteinExistence type="predicted"/>
<name>A0A512C500_9HYPH</name>